<dbReference type="PANTHER" id="PTHR43420:SF47">
    <property type="entry name" value="N-ACETYLTRANSFERASE DOMAIN-CONTAINING PROTEIN"/>
    <property type="match status" value="1"/>
</dbReference>
<keyword evidence="2" id="KW-0012">Acyltransferase</keyword>
<dbReference type="GO" id="GO:0016747">
    <property type="term" value="F:acyltransferase activity, transferring groups other than amino-acyl groups"/>
    <property type="evidence" value="ECO:0007669"/>
    <property type="project" value="InterPro"/>
</dbReference>
<name>A0A7W8C2Z5_9BACT</name>
<evidence type="ECO:0000313" key="4">
    <source>
        <dbReference type="EMBL" id="MBB5142770.1"/>
    </source>
</evidence>
<evidence type="ECO:0000259" key="3">
    <source>
        <dbReference type="PROSITE" id="PS51186"/>
    </source>
</evidence>
<dbReference type="InterPro" id="IPR000182">
    <property type="entry name" value="GNAT_dom"/>
</dbReference>
<protein>
    <submittedName>
        <fullName evidence="4">Ribosomal protein S18 acetylase RimI-like enzyme</fullName>
    </submittedName>
</protein>
<dbReference type="InterPro" id="IPR050680">
    <property type="entry name" value="YpeA/RimI_acetyltransf"/>
</dbReference>
<organism evidence="4 5">
    <name type="scientific">Desulfovibrio intestinalis</name>
    <dbReference type="NCBI Taxonomy" id="58621"/>
    <lineage>
        <taxon>Bacteria</taxon>
        <taxon>Pseudomonadati</taxon>
        <taxon>Thermodesulfobacteriota</taxon>
        <taxon>Desulfovibrionia</taxon>
        <taxon>Desulfovibrionales</taxon>
        <taxon>Desulfovibrionaceae</taxon>
        <taxon>Desulfovibrio</taxon>
    </lineage>
</organism>
<keyword evidence="1" id="KW-0808">Transferase</keyword>
<evidence type="ECO:0000313" key="5">
    <source>
        <dbReference type="Proteomes" id="UP000539075"/>
    </source>
</evidence>
<keyword evidence="5" id="KW-1185">Reference proteome</keyword>
<dbReference type="Gene3D" id="3.40.630.30">
    <property type="match status" value="1"/>
</dbReference>
<comment type="caution">
    <text evidence="4">The sequence shown here is derived from an EMBL/GenBank/DDBJ whole genome shotgun (WGS) entry which is preliminary data.</text>
</comment>
<feature type="domain" description="N-acetyltransferase" evidence="3">
    <location>
        <begin position="3"/>
        <end position="149"/>
    </location>
</feature>
<accession>A0A7W8C2Z5</accession>
<gene>
    <name evidence="4" type="ORF">HNQ38_000849</name>
</gene>
<dbReference type="Proteomes" id="UP000539075">
    <property type="component" value="Unassembled WGS sequence"/>
</dbReference>
<dbReference type="CDD" id="cd04301">
    <property type="entry name" value="NAT_SF"/>
    <property type="match status" value="1"/>
</dbReference>
<dbReference type="GO" id="GO:0005840">
    <property type="term" value="C:ribosome"/>
    <property type="evidence" value="ECO:0007669"/>
    <property type="project" value="UniProtKB-KW"/>
</dbReference>
<proteinExistence type="predicted"/>
<evidence type="ECO:0000256" key="2">
    <source>
        <dbReference type="ARBA" id="ARBA00023315"/>
    </source>
</evidence>
<dbReference type="EMBL" id="JACHGO010000002">
    <property type="protein sequence ID" value="MBB5142770.1"/>
    <property type="molecule type" value="Genomic_DNA"/>
</dbReference>
<reference evidence="4 5" key="1">
    <citation type="submission" date="2020-08" db="EMBL/GenBank/DDBJ databases">
        <title>Genomic Encyclopedia of Type Strains, Phase IV (KMG-IV): sequencing the most valuable type-strain genomes for metagenomic binning, comparative biology and taxonomic classification.</title>
        <authorList>
            <person name="Goeker M."/>
        </authorList>
    </citation>
    <scope>NUCLEOTIDE SEQUENCE [LARGE SCALE GENOMIC DNA]</scope>
    <source>
        <strain evidence="4 5">DSM 11275</strain>
    </source>
</reference>
<keyword evidence="4" id="KW-0689">Ribosomal protein</keyword>
<dbReference type="RefSeq" id="WP_221277801.1">
    <property type="nucleotide sequence ID" value="NZ_JACHGO010000002.1"/>
</dbReference>
<dbReference type="PANTHER" id="PTHR43420">
    <property type="entry name" value="ACETYLTRANSFERASE"/>
    <property type="match status" value="1"/>
</dbReference>
<dbReference type="Pfam" id="PF13508">
    <property type="entry name" value="Acetyltransf_7"/>
    <property type="match status" value="1"/>
</dbReference>
<evidence type="ECO:0000256" key="1">
    <source>
        <dbReference type="ARBA" id="ARBA00022679"/>
    </source>
</evidence>
<dbReference type="SUPFAM" id="SSF55729">
    <property type="entry name" value="Acyl-CoA N-acyltransferases (Nat)"/>
    <property type="match status" value="1"/>
</dbReference>
<sequence length="149" mass="17206">MPISISIVSERKKDFLDLLLLGDEQEDMIDRYLEQGDLFVLRDHGVKCVCVVTQEADGVVEIKNLATEARYQGQGYGTRMMEHVSGHYQGCGRILLVGTGESPRHIRFYRRCGFEYSHRLKDFFVNNYREPIVEDGVLLKDMIYLKKAL</sequence>
<keyword evidence="4" id="KW-0687">Ribonucleoprotein</keyword>
<dbReference type="InterPro" id="IPR016181">
    <property type="entry name" value="Acyl_CoA_acyltransferase"/>
</dbReference>
<dbReference type="AlphaFoldDB" id="A0A7W8C2Z5"/>
<dbReference type="PROSITE" id="PS51186">
    <property type="entry name" value="GNAT"/>
    <property type="match status" value="1"/>
</dbReference>